<comment type="caution">
    <text evidence="2">The sequence shown here is derived from an EMBL/GenBank/DDBJ whole genome shotgun (WGS) entry which is preliminary data.</text>
</comment>
<feature type="chain" id="PRO_5005640506" description="Lipoprotein SmpA/OmlA domain-containing protein" evidence="1">
    <location>
        <begin position="28"/>
        <end position="109"/>
    </location>
</feature>
<organism evidence="2 3">
    <name type="scientific">Kiloniella litopenaei</name>
    <dbReference type="NCBI Taxonomy" id="1549748"/>
    <lineage>
        <taxon>Bacteria</taxon>
        <taxon>Pseudomonadati</taxon>
        <taxon>Pseudomonadota</taxon>
        <taxon>Alphaproteobacteria</taxon>
        <taxon>Rhodospirillales</taxon>
        <taxon>Kiloniellaceae</taxon>
        <taxon>Kiloniella</taxon>
    </lineage>
</organism>
<name>A0A0M2R3I2_9PROT</name>
<dbReference type="Proteomes" id="UP000034491">
    <property type="component" value="Unassembled WGS sequence"/>
</dbReference>
<evidence type="ECO:0000313" key="2">
    <source>
        <dbReference type="EMBL" id="KKJ76437.1"/>
    </source>
</evidence>
<evidence type="ECO:0000256" key="1">
    <source>
        <dbReference type="SAM" id="SignalP"/>
    </source>
</evidence>
<reference evidence="2 3" key="1">
    <citation type="submission" date="2015-03" db="EMBL/GenBank/DDBJ databases">
        <title>Genome sequence of Kiloniella sp. P1-1, isolated from the gut microflora of Pacific white shrimp, Penaeus vannamei.</title>
        <authorList>
            <person name="Shao Z."/>
            <person name="Wang L."/>
            <person name="Li X."/>
        </authorList>
    </citation>
    <scope>NUCLEOTIDE SEQUENCE [LARGE SCALE GENOMIC DNA]</scope>
    <source>
        <strain evidence="2 3">P1-1</strain>
    </source>
</reference>
<protein>
    <recommendedName>
        <fullName evidence="4">Lipoprotein SmpA/OmlA domain-containing protein</fullName>
    </recommendedName>
</protein>
<gene>
    <name evidence="2" type="ORF">WH95_13230</name>
</gene>
<dbReference type="RefSeq" id="WP_046508039.1">
    <property type="nucleotide sequence ID" value="NZ_LANI01000019.1"/>
</dbReference>
<dbReference type="AlphaFoldDB" id="A0A0M2R3I2"/>
<accession>A0A0M2R3I2</accession>
<feature type="signal peptide" evidence="1">
    <location>
        <begin position="1"/>
        <end position="27"/>
    </location>
</feature>
<dbReference type="STRING" id="1549748.WH95_13230"/>
<dbReference type="EMBL" id="LANI01000019">
    <property type="protein sequence ID" value="KKJ76437.1"/>
    <property type="molecule type" value="Genomic_DNA"/>
</dbReference>
<sequence length="109" mass="12922">MTRFKLLTQLLTVSGFLFLPINNIAFANPINPYPEKIKEALVKYNIDESKITSQKTIRDFRNKRRIFGYDTYIWFEDCKGYLQIVQHRFGRVDQIYTIGECKFPGIESF</sequence>
<proteinExistence type="predicted"/>
<keyword evidence="3" id="KW-1185">Reference proteome</keyword>
<keyword evidence="1" id="KW-0732">Signal</keyword>
<dbReference type="OrthoDB" id="8480993at2"/>
<evidence type="ECO:0000313" key="3">
    <source>
        <dbReference type="Proteomes" id="UP000034491"/>
    </source>
</evidence>
<evidence type="ECO:0008006" key="4">
    <source>
        <dbReference type="Google" id="ProtNLM"/>
    </source>
</evidence>